<dbReference type="Proteomes" id="UP000275027">
    <property type="component" value="Unassembled WGS sequence"/>
</dbReference>
<reference evidence="1 3" key="1">
    <citation type="submission" date="2017-12" db="EMBL/GenBank/DDBJ databases">
        <title>Genomic Encyclopedia of Type Strains, Phase III (KMG-III): the genomes of soil and plant-associated and newly described type strains.</title>
        <authorList>
            <person name="Whitman W."/>
        </authorList>
    </citation>
    <scope>NUCLEOTIDE SEQUENCE [LARGE SCALE GENOMIC DNA]</scope>
    <source>
        <strain evidence="1 3">IP-10</strain>
    </source>
</reference>
<dbReference type="Pfam" id="PF14091">
    <property type="entry name" value="DUF4269"/>
    <property type="match status" value="1"/>
</dbReference>
<reference evidence="2 4" key="2">
    <citation type="submission" date="2018-10" db="EMBL/GenBank/DDBJ databases">
        <title>Genomic Encyclopedia of Archaeal and Bacterial Type Strains, Phase II (KMG-II): from individual species to whole genera.</title>
        <authorList>
            <person name="Goeker M."/>
        </authorList>
    </citation>
    <scope>NUCLEOTIDE SEQUENCE [LARGE SCALE GENOMIC DNA]</scope>
    <source>
        <strain evidence="2 4">DSM 21886</strain>
    </source>
</reference>
<dbReference type="InterPro" id="IPR025365">
    <property type="entry name" value="DUF4269"/>
</dbReference>
<dbReference type="RefSeq" id="WP_101471732.1">
    <property type="nucleotide sequence ID" value="NZ_PJND01000007.1"/>
</dbReference>
<keyword evidence="3" id="KW-1185">Reference proteome</keyword>
<evidence type="ECO:0000313" key="1">
    <source>
        <dbReference type="EMBL" id="PKW29992.1"/>
    </source>
</evidence>
<dbReference type="EMBL" id="PJND01000007">
    <property type="protein sequence ID" value="PKW29992.1"/>
    <property type="molecule type" value="Genomic_DNA"/>
</dbReference>
<sequence length="173" mass="19684">MIDFLTIEYLKSGNNRQREAYQTLMQHAVLEKLSEFSPVLVGTIPISIDISSSDLDIACCWTNKNAFHNHIKDTFGNKAGFQISETIINGHETIISSFTLDNFEIEIFGQAVAVEKQHGYRHMLIEHTILEQRGEEFRKKVLALKERGYKTEPAFALLLGLQGNPYEALLQLE</sequence>
<comment type="caution">
    <text evidence="2">The sequence shown here is derived from an EMBL/GenBank/DDBJ whole genome shotgun (WGS) entry which is preliminary data.</text>
</comment>
<evidence type="ECO:0000313" key="2">
    <source>
        <dbReference type="EMBL" id="RLJ24332.1"/>
    </source>
</evidence>
<evidence type="ECO:0000313" key="4">
    <source>
        <dbReference type="Proteomes" id="UP000275027"/>
    </source>
</evidence>
<protein>
    <submittedName>
        <fullName evidence="2">Uncharacterized protein DUF4269</fullName>
    </submittedName>
</protein>
<gene>
    <name evidence="1" type="ORF">B0G92_1641</name>
    <name evidence="2" type="ORF">CLV50_2213</name>
</gene>
<dbReference type="Proteomes" id="UP000233767">
    <property type="component" value="Unassembled WGS sequence"/>
</dbReference>
<proteinExistence type="predicted"/>
<organism evidence="2 4">
    <name type="scientific">Flavobacterium lindanitolerans</name>
    <dbReference type="NCBI Taxonomy" id="428988"/>
    <lineage>
        <taxon>Bacteria</taxon>
        <taxon>Pseudomonadati</taxon>
        <taxon>Bacteroidota</taxon>
        <taxon>Flavobacteriia</taxon>
        <taxon>Flavobacteriales</taxon>
        <taxon>Flavobacteriaceae</taxon>
        <taxon>Flavobacterium</taxon>
    </lineage>
</organism>
<dbReference type="EMBL" id="RCCB01000012">
    <property type="protein sequence ID" value="RLJ24332.1"/>
    <property type="molecule type" value="Genomic_DNA"/>
</dbReference>
<dbReference type="AlphaFoldDB" id="A0A497U2B8"/>
<evidence type="ECO:0000313" key="3">
    <source>
        <dbReference type="Proteomes" id="UP000233767"/>
    </source>
</evidence>
<accession>A0A497U2B8</accession>
<name>A0A497U2B8_9FLAO</name>